<dbReference type="EMBL" id="JGVH01000009">
    <property type="protein sequence ID" value="KER04394.1"/>
    <property type="molecule type" value="Genomic_DNA"/>
</dbReference>
<dbReference type="AlphaFoldDB" id="A0A081S0E1"/>
<dbReference type="RefSeq" id="WP_036837466.1">
    <property type="nucleotide sequence ID" value="NZ_CAWLUD010000009.1"/>
</dbReference>
<accession>A0A081S0E1</accession>
<evidence type="ECO:0000313" key="3">
    <source>
        <dbReference type="EMBL" id="KER04394.1"/>
    </source>
</evidence>
<comment type="similarity">
    <text evidence="1">Belongs to the PanZ/PanM family.</text>
</comment>
<proteinExistence type="inferred from homology"/>
<dbReference type="GO" id="GO:0016747">
    <property type="term" value="F:acyltransferase activity, transferring groups other than amino-acyl groups"/>
    <property type="evidence" value="ECO:0007669"/>
    <property type="project" value="InterPro"/>
</dbReference>
<dbReference type="PATRIC" id="fig|1393735.3.peg.967"/>
<keyword evidence="1" id="KW-0566">Pantothenate biosynthesis</keyword>
<dbReference type="Proteomes" id="UP000028002">
    <property type="component" value="Unassembled WGS sequence"/>
</dbReference>
<dbReference type="Gene3D" id="3.40.630.30">
    <property type="match status" value="1"/>
</dbReference>
<comment type="function">
    <text evidence="1">Controls both the activation and catalytic activity of PanD in a coenzyme A (CoA)-dependent fashion.</text>
</comment>
<dbReference type="InterPro" id="IPR032900">
    <property type="entry name" value="PanZ"/>
</dbReference>
<evidence type="ECO:0000313" key="4">
    <source>
        <dbReference type="Proteomes" id="UP000028002"/>
    </source>
</evidence>
<dbReference type="InterPro" id="IPR040448">
    <property type="entry name" value="PanZ_GNAT"/>
</dbReference>
<comment type="caution">
    <text evidence="3">The sequence shown here is derived from an EMBL/GenBank/DDBJ whole genome shotgun (WGS) entry which is preliminary data.</text>
</comment>
<feature type="domain" description="N-acetyltransferase" evidence="2">
    <location>
        <begin position="3"/>
        <end position="132"/>
    </location>
</feature>
<dbReference type="GO" id="GO:0031638">
    <property type="term" value="P:zymogen activation"/>
    <property type="evidence" value="ECO:0007669"/>
    <property type="project" value="InterPro"/>
</dbReference>
<organism evidence="3 4">
    <name type="scientific">Photorhabdus temperata subsp. temperata Meg1</name>
    <dbReference type="NCBI Taxonomy" id="1393735"/>
    <lineage>
        <taxon>Bacteria</taxon>
        <taxon>Pseudomonadati</taxon>
        <taxon>Pseudomonadota</taxon>
        <taxon>Gammaproteobacteria</taxon>
        <taxon>Enterobacterales</taxon>
        <taxon>Morganellaceae</taxon>
        <taxon>Photorhabdus</taxon>
    </lineage>
</organism>
<dbReference type="InterPro" id="IPR000182">
    <property type="entry name" value="GNAT_dom"/>
</dbReference>
<comment type="subunit">
    <text evidence="1">Interacts with PanD in the presence of CoA.</text>
</comment>
<dbReference type="PROSITE" id="PS51186">
    <property type="entry name" value="GNAT"/>
    <property type="match status" value="1"/>
</dbReference>
<sequence>MKLTIEQLTVLSAQDMIDLGKIWPQQTPEQWQIHLKNGKKLFAARFNDRLLAAVKITLSNQSGLLEDLCVREITRRRGVGLYLINEVKTRHPAVKQWKLSLAGFPDANEPALQGFMNACGFRYDTTSNYYLG</sequence>
<gene>
    <name evidence="1" type="primary">panZ</name>
    <name evidence="3" type="ORF">MEG1DRAFT_00940</name>
</gene>
<reference evidence="3 4" key="1">
    <citation type="submission" date="2014-03" db="EMBL/GenBank/DDBJ databases">
        <title>Draft Genome of Photorhabdus temperata Meg1.</title>
        <authorList>
            <person name="Hurst S.G.IV."/>
            <person name="Morris K."/>
            <person name="Thomas K."/>
            <person name="Tisa L.S."/>
        </authorList>
    </citation>
    <scope>NUCLEOTIDE SEQUENCE [LARGE SCALE GENOMIC DNA]</scope>
    <source>
        <strain evidence="3 4">Meg1</strain>
    </source>
</reference>
<evidence type="ECO:0000259" key="2">
    <source>
        <dbReference type="PROSITE" id="PS51186"/>
    </source>
</evidence>
<feature type="binding site" evidence="1">
    <location>
        <begin position="68"/>
        <end position="70"/>
    </location>
    <ligand>
        <name>CoA</name>
        <dbReference type="ChEBI" id="CHEBI:57287"/>
    </ligand>
</feature>
<dbReference type="HAMAP" id="MF_02018">
    <property type="entry name" value="PanZ_PanM"/>
    <property type="match status" value="1"/>
</dbReference>
<keyword evidence="3" id="KW-0808">Transferase</keyword>
<dbReference type="SUPFAM" id="SSF55729">
    <property type="entry name" value="Acyl-CoA N-acyltransferases (Nat)"/>
    <property type="match status" value="1"/>
</dbReference>
<dbReference type="GO" id="GO:0015940">
    <property type="term" value="P:pantothenate biosynthetic process"/>
    <property type="evidence" value="ECO:0007669"/>
    <property type="project" value="UniProtKB-UniRule"/>
</dbReference>
<protein>
    <recommendedName>
        <fullName evidence="1">PanD regulatory factor</fullName>
    </recommendedName>
</protein>
<evidence type="ECO:0000256" key="1">
    <source>
        <dbReference type="HAMAP-Rule" id="MF_02018"/>
    </source>
</evidence>
<dbReference type="NCBIfam" id="NF033213">
    <property type="entry name" value="matur_PanM"/>
    <property type="match status" value="1"/>
</dbReference>
<dbReference type="InterPro" id="IPR016181">
    <property type="entry name" value="Acyl_CoA_acyltransferase"/>
</dbReference>
<name>A0A081S0E1_PHOTE</name>
<dbReference type="Pfam" id="PF12568">
    <property type="entry name" value="PanZ"/>
    <property type="match status" value="1"/>
</dbReference>
<feature type="binding site" evidence="1">
    <location>
        <begin position="74"/>
        <end position="81"/>
    </location>
    <ligand>
        <name>CoA</name>
        <dbReference type="ChEBI" id="CHEBI:57287"/>
    </ligand>
</feature>